<feature type="transmembrane region" description="Helical" evidence="9">
    <location>
        <begin position="118"/>
        <end position="135"/>
    </location>
</feature>
<evidence type="ECO:0000313" key="10">
    <source>
        <dbReference type="EMBL" id="GLQ06173.1"/>
    </source>
</evidence>
<dbReference type="Pfam" id="PF03186">
    <property type="entry name" value="CobD_Cbib"/>
    <property type="match status" value="1"/>
</dbReference>
<comment type="similarity">
    <text evidence="3 9">Belongs to the CobD/CbiB family.</text>
</comment>
<comment type="function">
    <text evidence="9">Converts cobyric acid to cobinamide by the addition of aminopropanol on the F carboxylic group.</text>
</comment>
<name>A0ABQ5U2W9_9PROT</name>
<evidence type="ECO:0000256" key="1">
    <source>
        <dbReference type="ARBA" id="ARBA00004651"/>
    </source>
</evidence>
<evidence type="ECO:0000256" key="3">
    <source>
        <dbReference type="ARBA" id="ARBA00006263"/>
    </source>
</evidence>
<reference evidence="10" key="1">
    <citation type="journal article" date="2014" name="Int. J. Syst. Evol. Microbiol.">
        <title>Complete genome of a new Firmicutes species belonging to the dominant human colonic microbiota ('Ruminococcus bicirculans') reveals two chromosomes and a selective capacity to utilize plant glucans.</title>
        <authorList>
            <consortium name="NISC Comparative Sequencing Program"/>
            <person name="Wegmann U."/>
            <person name="Louis P."/>
            <person name="Goesmann A."/>
            <person name="Henrissat B."/>
            <person name="Duncan S.H."/>
            <person name="Flint H.J."/>
        </authorList>
    </citation>
    <scope>NUCLEOTIDE SEQUENCE</scope>
    <source>
        <strain evidence="10">NBRC 103408</strain>
    </source>
</reference>
<feature type="transmembrane region" description="Helical" evidence="9">
    <location>
        <begin position="193"/>
        <end position="210"/>
    </location>
</feature>
<evidence type="ECO:0000313" key="11">
    <source>
        <dbReference type="Proteomes" id="UP001161409"/>
    </source>
</evidence>
<evidence type="ECO:0000256" key="6">
    <source>
        <dbReference type="ARBA" id="ARBA00022692"/>
    </source>
</evidence>
<gene>
    <name evidence="9 10" type="primary">cobD</name>
    <name evidence="10" type="ORF">GCM10007924_13940</name>
</gene>
<comment type="subcellular location">
    <subcellularLocation>
        <location evidence="1 9">Cell membrane</location>
        <topology evidence="1 9">Multi-pass membrane protein</topology>
    </subcellularLocation>
</comment>
<comment type="caution">
    <text evidence="9">Lacks conserved residue(s) required for the propagation of feature annotation.</text>
</comment>
<proteinExistence type="inferred from homology"/>
<keyword evidence="11" id="KW-1185">Reference proteome</keyword>
<evidence type="ECO:0000256" key="8">
    <source>
        <dbReference type="ARBA" id="ARBA00023136"/>
    </source>
</evidence>
<reference evidence="10" key="2">
    <citation type="submission" date="2023-01" db="EMBL/GenBank/DDBJ databases">
        <title>Draft genome sequence of Sneathiella chinensis strain NBRC 103408.</title>
        <authorList>
            <person name="Sun Q."/>
            <person name="Mori K."/>
        </authorList>
    </citation>
    <scope>NUCLEOTIDE SEQUENCE</scope>
    <source>
        <strain evidence="10">NBRC 103408</strain>
    </source>
</reference>
<evidence type="ECO:0000256" key="5">
    <source>
        <dbReference type="ARBA" id="ARBA00022573"/>
    </source>
</evidence>
<dbReference type="PANTHER" id="PTHR34308">
    <property type="entry name" value="COBALAMIN BIOSYNTHESIS PROTEIN CBIB"/>
    <property type="match status" value="1"/>
</dbReference>
<keyword evidence="4 9" id="KW-1003">Cell membrane</keyword>
<dbReference type="Proteomes" id="UP001161409">
    <property type="component" value="Unassembled WGS sequence"/>
</dbReference>
<dbReference type="NCBIfam" id="TIGR00380">
    <property type="entry name" value="cobal_cbiB"/>
    <property type="match status" value="1"/>
</dbReference>
<feature type="transmembrane region" description="Helical" evidence="9">
    <location>
        <begin position="87"/>
        <end position="106"/>
    </location>
</feature>
<comment type="pathway">
    <text evidence="2 9">Cofactor biosynthesis; adenosylcobalamin biosynthesis.</text>
</comment>
<keyword evidence="8 9" id="KW-0472">Membrane</keyword>
<feature type="transmembrane region" description="Helical" evidence="9">
    <location>
        <begin position="331"/>
        <end position="352"/>
    </location>
</feature>
<dbReference type="InterPro" id="IPR004485">
    <property type="entry name" value="Cobalamin_biosynth_CobD/CbiB"/>
</dbReference>
<evidence type="ECO:0000256" key="4">
    <source>
        <dbReference type="ARBA" id="ARBA00022475"/>
    </source>
</evidence>
<dbReference type="HAMAP" id="MF_00024">
    <property type="entry name" value="CobD_CbiB"/>
    <property type="match status" value="1"/>
</dbReference>
<accession>A0ABQ5U2W9</accession>
<dbReference type="PANTHER" id="PTHR34308:SF1">
    <property type="entry name" value="COBALAMIN BIOSYNTHESIS PROTEIN CBIB"/>
    <property type="match status" value="1"/>
</dbReference>
<evidence type="ECO:0000256" key="9">
    <source>
        <dbReference type="HAMAP-Rule" id="MF_00024"/>
    </source>
</evidence>
<sequence>MRGRQNAVDLERGWLHFGGMLFDVQVLLGRLSDPATLAVAVFALDCLIGDPAALYRRIWHPVVVIGKLISLFEQALNRPVWSNPARFTAGLVTTCCVVSLAFWVGMGAVQVTHWLPETIVLLVLFASSLVAWRGLQDGVARVEADLRLSLQDGRVAVSHIVGRDPASLDESGVSRAAIESLSENFSDGTTAPLFWFLLLGLPGLLAYKAVNTLDSMIGHRSDRYEYFGKAAARLDDVVNFVPARLTGFLIVLAAWVTPGAHGSAALRGLFRDAAHHKSINAGWQEAAMAGALGVALAGPRQYGGTLVDDVWMNPEGCKTASADDIRLALKIYRMCGILLFILLAGIALVHLLT</sequence>
<organism evidence="10 11">
    <name type="scientific">Sneathiella chinensis</name>
    <dbReference type="NCBI Taxonomy" id="349750"/>
    <lineage>
        <taxon>Bacteria</taxon>
        <taxon>Pseudomonadati</taxon>
        <taxon>Pseudomonadota</taxon>
        <taxon>Alphaproteobacteria</taxon>
        <taxon>Sneathiellales</taxon>
        <taxon>Sneathiellaceae</taxon>
        <taxon>Sneathiella</taxon>
    </lineage>
</organism>
<keyword evidence="6 9" id="KW-0812">Transmembrane</keyword>
<protein>
    <recommendedName>
        <fullName evidence="9">Cobalamin biosynthesis protein CobD</fullName>
    </recommendedName>
</protein>
<keyword evidence="7 9" id="KW-1133">Transmembrane helix</keyword>
<keyword evidence="5 9" id="KW-0169">Cobalamin biosynthesis</keyword>
<dbReference type="RefSeq" id="WP_206374432.1">
    <property type="nucleotide sequence ID" value="NZ_BSNF01000006.1"/>
</dbReference>
<evidence type="ECO:0000256" key="7">
    <source>
        <dbReference type="ARBA" id="ARBA00022989"/>
    </source>
</evidence>
<comment type="caution">
    <text evidence="10">The sequence shown here is derived from an EMBL/GenBank/DDBJ whole genome shotgun (WGS) entry which is preliminary data.</text>
</comment>
<evidence type="ECO:0000256" key="2">
    <source>
        <dbReference type="ARBA" id="ARBA00004953"/>
    </source>
</evidence>
<dbReference type="EMBL" id="BSNF01000006">
    <property type="protein sequence ID" value="GLQ06173.1"/>
    <property type="molecule type" value="Genomic_DNA"/>
</dbReference>